<dbReference type="CTD" id="116179"/>
<dbReference type="FunCoup" id="A0A6P3EPZ8">
    <property type="interactions" value="9"/>
</dbReference>
<dbReference type="InterPro" id="IPR002931">
    <property type="entry name" value="Transglutaminase-like"/>
</dbReference>
<dbReference type="EC" id="2.3.2.13" evidence="6"/>
<sequence>MEETASVHCNFEDREEDSVILAPLFFSNREESGDNWVVTWPSLSLVAALELRSVDLHRARNNKEHHTQEMGMERLILRRGQLFSLQLSFSRPFQPHSDRIAFVAETGPEPSELLRTRAKFFFIQTGPRNRNTWHVSDFTLDSTSLQVSLFTPASAVIGHYMLKIEIAQSQGPSVTYPMGTFILLFNPWSTDDDVYLPSETLLQEYIMRDYGFVYKGHESFITSWPWNYGQFEKDILDICFEILNKSLHFLRDPAKDYSQRNDVVYVCRVVSAMINSNDDSGVLQGNWGEDYSKGTSPLEWNGSVAILRQWSAQGGQPVKFGQCWVFASVMCTVMRCLGVPTRVVSNFHSAHNTDGNLTIDTYYDQNAEMLPTQKRDKVWNFHVWNECWMIRKDLPPGYNGWQVLDPTPQQTSSGLFCCGPASVKAIREGDVHLAYDTPFVFAEVNADEVIWLFEDGEAREILAHNTNSIGKEISTKMVGSDQRQDITGSYKYPEGSPEERSVFMKASKKMLAQERGSSSLLDLLGSAAFKAQPAQLRLYPARAPVWGQDLLLNLHVQRVQDSAHPGGPIRLEVRFCAQALLHGGSTREPLWKQAVHLDLDFGKEIHWPLLLPYTNYRNKLTDEKLVRVSGIAKVEETGWSMLVLKDLSLEPPRLSIEVSKRAEVGKALTVHISLTNTLTVALSNCTMVLEGSGLIHGQITEDLGTLKSGDTIQIHLDLYPSKAGARQLQVLISSNEVKEIKGYKDIFVAATATA</sequence>
<feature type="active site" evidence="7">
    <location>
        <position position="405"/>
    </location>
</feature>
<gene>
    <name evidence="11" type="primary">Tgm7</name>
</gene>
<dbReference type="FunFam" id="2.60.40.10:FF:000278">
    <property type="entry name" value="Protein-glutamine gamma-glutamyltransferase 2"/>
    <property type="match status" value="1"/>
</dbReference>
<feature type="binding site" evidence="8">
    <location>
        <position position="494"/>
    </location>
    <ligand>
        <name>Ca(2+)</name>
        <dbReference type="ChEBI" id="CHEBI:29108"/>
    </ligand>
</feature>
<dbReference type="PANTHER" id="PTHR11590">
    <property type="entry name" value="PROTEIN-GLUTAMINE GAMMA-GLUTAMYLTRANSFERASE"/>
    <property type="match status" value="1"/>
</dbReference>
<dbReference type="PROSITE" id="PS00547">
    <property type="entry name" value="TRANSGLUTAMINASES"/>
    <property type="match status" value="1"/>
</dbReference>
<dbReference type="GO" id="GO:0003810">
    <property type="term" value="F:protein-glutamine gamma-glutamyltransferase activity"/>
    <property type="evidence" value="ECO:0007669"/>
    <property type="project" value="UniProtKB-EC"/>
</dbReference>
<dbReference type="PANTHER" id="PTHR11590:SF41">
    <property type="entry name" value="PROTEIN-GLUTAMINE GAMMA-GLUTAMYLTRANSFERASE Z"/>
    <property type="match status" value="1"/>
</dbReference>
<protein>
    <recommendedName>
        <fullName evidence="6">protein-glutamine gamma-glutamyltransferase</fullName>
        <ecNumber evidence="6">2.3.2.13</ecNumber>
    </recommendedName>
</protein>
<evidence type="ECO:0000259" key="9">
    <source>
        <dbReference type="SMART" id="SM00460"/>
    </source>
</evidence>
<comment type="similarity">
    <text evidence="1">Belongs to the transglutaminase superfamily. Transglutaminase family.</text>
</comment>
<feature type="active site" evidence="7">
    <location>
        <position position="323"/>
    </location>
</feature>
<dbReference type="Proteomes" id="UP000515203">
    <property type="component" value="Unplaced"/>
</dbReference>
<dbReference type="InterPro" id="IPR014756">
    <property type="entry name" value="Ig_E-set"/>
</dbReference>
<keyword evidence="3 8" id="KW-0479">Metal-binding</keyword>
<dbReference type="FunFam" id="2.60.40.10:FF:000090">
    <property type="entry name" value="Protein-glutamine gamma-glutamyltransferase 2"/>
    <property type="match status" value="1"/>
</dbReference>
<keyword evidence="5" id="KW-0012">Acyltransferase</keyword>
<evidence type="ECO:0000256" key="4">
    <source>
        <dbReference type="ARBA" id="ARBA00022837"/>
    </source>
</evidence>
<dbReference type="InterPro" id="IPR036985">
    <property type="entry name" value="Transglutaminase-like_sf"/>
</dbReference>
<dbReference type="AlphaFoldDB" id="A0A6P3EPZ8"/>
<dbReference type="InterPro" id="IPR013783">
    <property type="entry name" value="Ig-like_fold"/>
</dbReference>
<evidence type="ECO:0000256" key="6">
    <source>
        <dbReference type="ARBA" id="ARBA00024222"/>
    </source>
</evidence>
<dbReference type="InParanoid" id="A0A6P3EPZ8"/>
<comment type="cofactor">
    <cofactor evidence="8">
        <name>Ca(2+)</name>
        <dbReference type="ChEBI" id="CHEBI:29108"/>
    </cofactor>
    <text evidence="8">Binds 1 Ca(2+) ion per subunit.</text>
</comment>
<dbReference type="PIRSF" id="PIRSF000459">
    <property type="entry name" value="TGM_EBP42"/>
    <property type="match status" value="1"/>
</dbReference>
<dbReference type="InterPro" id="IPR036238">
    <property type="entry name" value="Transglutaminase_C_sf"/>
</dbReference>
<dbReference type="InterPro" id="IPR001102">
    <property type="entry name" value="Transglutaminase_N"/>
</dbReference>
<dbReference type="GO" id="GO:0046872">
    <property type="term" value="F:metal ion binding"/>
    <property type="evidence" value="ECO:0007669"/>
    <property type="project" value="UniProtKB-KW"/>
</dbReference>
<evidence type="ECO:0000313" key="10">
    <source>
        <dbReference type="Proteomes" id="UP000515203"/>
    </source>
</evidence>
<name>A0A6P3EPZ8_OCTDE</name>
<feature type="binding site" evidence="8">
    <location>
        <position position="499"/>
    </location>
    <ligand>
        <name>Ca(2+)</name>
        <dbReference type="ChEBI" id="CHEBI:29108"/>
    </ligand>
</feature>
<organism evidence="10 11">
    <name type="scientific">Octodon degus</name>
    <name type="common">Degu</name>
    <name type="synonym">Sciurus degus</name>
    <dbReference type="NCBI Taxonomy" id="10160"/>
    <lineage>
        <taxon>Eukaryota</taxon>
        <taxon>Metazoa</taxon>
        <taxon>Chordata</taxon>
        <taxon>Craniata</taxon>
        <taxon>Vertebrata</taxon>
        <taxon>Euteleostomi</taxon>
        <taxon>Mammalia</taxon>
        <taxon>Eutheria</taxon>
        <taxon>Euarchontoglires</taxon>
        <taxon>Glires</taxon>
        <taxon>Rodentia</taxon>
        <taxon>Hystricomorpha</taxon>
        <taxon>Octodontidae</taxon>
        <taxon>Octodon</taxon>
    </lineage>
</organism>
<keyword evidence="4 8" id="KW-0106">Calcium</keyword>
<evidence type="ECO:0000256" key="3">
    <source>
        <dbReference type="ARBA" id="ARBA00022723"/>
    </source>
</evidence>
<dbReference type="InterPro" id="IPR013808">
    <property type="entry name" value="Transglutaminase_AS"/>
</dbReference>
<reference evidence="11" key="1">
    <citation type="submission" date="2025-08" db="UniProtKB">
        <authorList>
            <consortium name="RefSeq"/>
        </authorList>
    </citation>
    <scope>IDENTIFICATION</scope>
</reference>
<dbReference type="InterPro" id="IPR050779">
    <property type="entry name" value="Transglutaminase"/>
</dbReference>
<dbReference type="Gene3D" id="2.60.40.10">
    <property type="entry name" value="Immunoglobulins"/>
    <property type="match status" value="3"/>
</dbReference>
<evidence type="ECO:0000256" key="8">
    <source>
        <dbReference type="PIRSR" id="PIRSR000459-2"/>
    </source>
</evidence>
<feature type="domain" description="Transglutaminase-like" evidence="9">
    <location>
        <begin position="315"/>
        <end position="408"/>
    </location>
</feature>
<dbReference type="GeneID" id="101572577"/>
<evidence type="ECO:0000256" key="1">
    <source>
        <dbReference type="ARBA" id="ARBA00005968"/>
    </source>
</evidence>
<keyword evidence="10" id="KW-1185">Reference proteome</keyword>
<dbReference type="InterPro" id="IPR008958">
    <property type="entry name" value="Transglutaminase_C"/>
</dbReference>
<dbReference type="Pfam" id="PF01841">
    <property type="entry name" value="Transglut_core"/>
    <property type="match status" value="1"/>
</dbReference>
<dbReference type="Pfam" id="PF00927">
    <property type="entry name" value="Transglut_C"/>
    <property type="match status" value="1"/>
</dbReference>
<proteinExistence type="inferred from homology"/>
<dbReference type="FunFam" id="3.90.260.10:FF:000001">
    <property type="entry name" value="Protein-glutamine gamma-glutamyltransferase 2"/>
    <property type="match status" value="1"/>
</dbReference>
<dbReference type="SMART" id="SM00460">
    <property type="entry name" value="TGc"/>
    <property type="match status" value="1"/>
</dbReference>
<dbReference type="Gene3D" id="3.90.260.10">
    <property type="entry name" value="Transglutaminase-like"/>
    <property type="match status" value="1"/>
</dbReference>
<dbReference type="SUPFAM" id="SSF49309">
    <property type="entry name" value="Transglutaminase, two C-terminal domains"/>
    <property type="match status" value="2"/>
</dbReference>
<evidence type="ECO:0000313" key="11">
    <source>
        <dbReference type="RefSeq" id="XP_004623557.2"/>
    </source>
</evidence>
<dbReference type="Pfam" id="PF00868">
    <property type="entry name" value="Transglut_N"/>
    <property type="match status" value="1"/>
</dbReference>
<dbReference type="OrthoDB" id="437511at2759"/>
<evidence type="ECO:0000256" key="2">
    <source>
        <dbReference type="ARBA" id="ARBA00022679"/>
    </source>
</evidence>
<evidence type="ECO:0000256" key="5">
    <source>
        <dbReference type="ARBA" id="ARBA00023315"/>
    </source>
</evidence>
<keyword evidence="2" id="KW-0808">Transferase</keyword>
<feature type="active site" evidence="7">
    <location>
        <position position="382"/>
    </location>
</feature>
<feature type="binding site" evidence="8">
    <location>
        <position position="445"/>
    </location>
    <ligand>
        <name>Ca(2+)</name>
        <dbReference type="ChEBI" id="CHEBI:29108"/>
    </ligand>
</feature>
<evidence type="ECO:0000256" key="7">
    <source>
        <dbReference type="PIRSR" id="PIRSR000459-1"/>
    </source>
</evidence>
<dbReference type="SUPFAM" id="SSF54001">
    <property type="entry name" value="Cysteine proteinases"/>
    <property type="match status" value="1"/>
</dbReference>
<dbReference type="SUPFAM" id="SSF81296">
    <property type="entry name" value="E set domains"/>
    <property type="match status" value="1"/>
</dbReference>
<dbReference type="InterPro" id="IPR023608">
    <property type="entry name" value="Transglutaminase_animal"/>
</dbReference>
<dbReference type="RefSeq" id="XP_004623557.2">
    <property type="nucleotide sequence ID" value="XM_004623500.3"/>
</dbReference>
<feature type="binding site" evidence="8">
    <location>
        <position position="447"/>
    </location>
    <ligand>
        <name>Ca(2+)</name>
        <dbReference type="ChEBI" id="CHEBI:29108"/>
    </ligand>
</feature>
<dbReference type="InterPro" id="IPR038765">
    <property type="entry name" value="Papain-like_cys_pep_sf"/>
</dbReference>
<accession>A0A6P3EPZ8</accession>